<evidence type="ECO:0000313" key="1">
    <source>
        <dbReference type="EMBL" id="KAG2900170.1"/>
    </source>
</evidence>
<sequence>MCEAPTPALRAQATAPVSRHMATSTEYTRAEPDRLMRSPMDMHLGSVSSRVA</sequence>
<dbReference type="Proteomes" id="UP000736787">
    <property type="component" value="Unassembled WGS sequence"/>
</dbReference>
<accession>A0A8T1BBD1</accession>
<dbReference type="AlphaFoldDB" id="A0A8T1BBD1"/>
<dbReference type="EMBL" id="RCMK01001170">
    <property type="protein sequence ID" value="KAG2900170.1"/>
    <property type="molecule type" value="Genomic_DNA"/>
</dbReference>
<proteinExistence type="predicted"/>
<evidence type="ECO:0000313" key="2">
    <source>
        <dbReference type="Proteomes" id="UP000736787"/>
    </source>
</evidence>
<protein>
    <submittedName>
        <fullName evidence="1">Uncharacterized protein</fullName>
    </submittedName>
</protein>
<name>A0A8T1BBD1_9STRA</name>
<organism evidence="1 2">
    <name type="scientific">Phytophthora cactorum</name>
    <dbReference type="NCBI Taxonomy" id="29920"/>
    <lineage>
        <taxon>Eukaryota</taxon>
        <taxon>Sar</taxon>
        <taxon>Stramenopiles</taxon>
        <taxon>Oomycota</taxon>
        <taxon>Peronosporomycetes</taxon>
        <taxon>Peronosporales</taxon>
        <taxon>Peronosporaceae</taxon>
        <taxon>Phytophthora</taxon>
    </lineage>
</organism>
<gene>
    <name evidence="1" type="ORF">PC117_g22033</name>
</gene>
<reference evidence="1" key="1">
    <citation type="submission" date="2018-10" db="EMBL/GenBank/DDBJ databases">
        <title>Effector identification in a new, highly contiguous assembly of the strawberry crown rot pathogen Phytophthora cactorum.</title>
        <authorList>
            <person name="Armitage A.D."/>
            <person name="Nellist C.F."/>
            <person name="Bates H."/>
            <person name="Vickerstaff R.J."/>
            <person name="Harrison R.J."/>
        </authorList>
    </citation>
    <scope>NUCLEOTIDE SEQUENCE</scope>
    <source>
        <strain evidence="1">4040</strain>
    </source>
</reference>
<comment type="caution">
    <text evidence="1">The sequence shown here is derived from an EMBL/GenBank/DDBJ whole genome shotgun (WGS) entry which is preliminary data.</text>
</comment>